<dbReference type="RefSeq" id="WP_269036667.1">
    <property type="nucleotide sequence ID" value="NZ_CP114040.1"/>
</dbReference>
<sequence>MLALSGCYVPAEDEAGVLVLPSDVDLTAGRASLPRTYTSFEHRRSGVPRPAHPTSMGAGMHSLKIPGTVPPPSFWSVDR</sequence>
<feature type="region of interest" description="Disordered" evidence="1">
    <location>
        <begin position="37"/>
        <end position="65"/>
    </location>
</feature>
<organism evidence="2 3">
    <name type="scientific">Nannocystis punicea</name>
    <dbReference type="NCBI Taxonomy" id="2995304"/>
    <lineage>
        <taxon>Bacteria</taxon>
        <taxon>Pseudomonadati</taxon>
        <taxon>Myxococcota</taxon>
        <taxon>Polyangia</taxon>
        <taxon>Nannocystales</taxon>
        <taxon>Nannocystaceae</taxon>
        <taxon>Nannocystis</taxon>
    </lineage>
</organism>
<evidence type="ECO:0000256" key="1">
    <source>
        <dbReference type="SAM" id="MobiDB-lite"/>
    </source>
</evidence>
<proteinExistence type="predicted"/>
<evidence type="ECO:0000313" key="2">
    <source>
        <dbReference type="EMBL" id="WAS94330.1"/>
    </source>
</evidence>
<dbReference type="Proteomes" id="UP001164459">
    <property type="component" value="Chromosome"/>
</dbReference>
<dbReference type="EMBL" id="CP114040">
    <property type="protein sequence ID" value="WAS94330.1"/>
    <property type="molecule type" value="Genomic_DNA"/>
</dbReference>
<keyword evidence="3" id="KW-1185">Reference proteome</keyword>
<accession>A0ABY7H5I4</accession>
<protein>
    <submittedName>
        <fullName evidence="2">Uncharacterized protein</fullName>
    </submittedName>
</protein>
<name>A0ABY7H5I4_9BACT</name>
<gene>
    <name evidence="2" type="ORF">O0S08_50050</name>
</gene>
<evidence type="ECO:0000313" key="3">
    <source>
        <dbReference type="Proteomes" id="UP001164459"/>
    </source>
</evidence>
<reference evidence="2" key="1">
    <citation type="submission" date="2022-11" db="EMBL/GenBank/DDBJ databases">
        <title>Minimal conservation of predation-associated metabolite biosynthetic gene clusters underscores biosynthetic potential of Myxococcota including descriptions for ten novel species: Archangium lansinium sp. nov., Myxococcus landrumus sp. nov., Nannocystis bai.</title>
        <authorList>
            <person name="Ahearne A."/>
            <person name="Stevens C."/>
            <person name="Dowd S."/>
        </authorList>
    </citation>
    <scope>NUCLEOTIDE SEQUENCE</scope>
    <source>
        <strain evidence="2">Fl3</strain>
    </source>
</reference>